<keyword evidence="3" id="KW-0143">Chaperone</keyword>
<keyword evidence="4" id="KW-0175">Coiled coil</keyword>
<name>A0A0N4ULB9_DRAME</name>
<dbReference type="OrthoDB" id="5242628at2759"/>
<dbReference type="Pfam" id="PF01920">
    <property type="entry name" value="Prefoldin_2"/>
    <property type="match status" value="1"/>
</dbReference>
<accession>A0A0N4ULB9</accession>
<evidence type="ECO:0000313" key="8">
    <source>
        <dbReference type="WBParaSite" id="DME_0000858701-mRNA-1"/>
    </source>
</evidence>
<sequence>MSDDYSTQLKKAFQDLQLKMIETNKRLQHGEMQRKLQEQACFKHFKKERIAQLTKMQLSELESERPVFRSIGRMFVRESIKDEIARSDREIASAKEKIATIDRQKEYLENNLAEAEGNLREMVQARP</sequence>
<organism evidence="6 8">
    <name type="scientific">Dracunculus medinensis</name>
    <name type="common">Guinea worm</name>
    <dbReference type="NCBI Taxonomy" id="318479"/>
    <lineage>
        <taxon>Eukaryota</taxon>
        <taxon>Metazoa</taxon>
        <taxon>Ecdysozoa</taxon>
        <taxon>Nematoda</taxon>
        <taxon>Chromadorea</taxon>
        <taxon>Rhabditida</taxon>
        <taxon>Spirurina</taxon>
        <taxon>Dracunculoidea</taxon>
        <taxon>Dracunculidae</taxon>
        <taxon>Dracunculus</taxon>
    </lineage>
</organism>
<dbReference type="GO" id="GO:0051082">
    <property type="term" value="F:unfolded protein binding"/>
    <property type="evidence" value="ECO:0007669"/>
    <property type="project" value="InterPro"/>
</dbReference>
<proteinExistence type="inferred from homology"/>
<evidence type="ECO:0000256" key="3">
    <source>
        <dbReference type="ARBA" id="ARBA00023186"/>
    </source>
</evidence>
<dbReference type="InterPro" id="IPR002777">
    <property type="entry name" value="PFD_beta-like"/>
</dbReference>
<dbReference type="GO" id="GO:0016272">
    <property type="term" value="C:prefoldin complex"/>
    <property type="evidence" value="ECO:0007669"/>
    <property type="project" value="InterPro"/>
</dbReference>
<dbReference type="Gene3D" id="1.10.287.370">
    <property type="match status" value="1"/>
</dbReference>
<dbReference type="EMBL" id="UYYG01001217">
    <property type="protein sequence ID" value="VDN60461.1"/>
    <property type="molecule type" value="Genomic_DNA"/>
</dbReference>
<gene>
    <name evidence="5" type="ORF">DME_LOCUS10434</name>
</gene>
<dbReference type="Proteomes" id="UP000274756">
    <property type="component" value="Unassembled WGS sequence"/>
</dbReference>
<dbReference type="SUPFAM" id="SSF46579">
    <property type="entry name" value="Prefoldin"/>
    <property type="match status" value="1"/>
</dbReference>
<feature type="coiled-coil region" evidence="4">
    <location>
        <begin position="77"/>
        <end position="125"/>
    </location>
</feature>
<dbReference type="WBParaSite" id="DME_0000858701-mRNA-1">
    <property type="protein sequence ID" value="DME_0000858701-mRNA-1"/>
    <property type="gene ID" value="DME_0000858701"/>
</dbReference>
<evidence type="ECO:0000256" key="2">
    <source>
        <dbReference type="ARBA" id="ARBA00011695"/>
    </source>
</evidence>
<dbReference type="PANTHER" id="PTHR20903:SF0">
    <property type="entry name" value="PREFOLDIN SUBUNIT 1"/>
    <property type="match status" value="1"/>
</dbReference>
<evidence type="ECO:0000256" key="4">
    <source>
        <dbReference type="SAM" id="Coils"/>
    </source>
</evidence>
<dbReference type="InterPro" id="IPR009053">
    <property type="entry name" value="Prefoldin"/>
</dbReference>
<evidence type="ECO:0000256" key="1">
    <source>
        <dbReference type="ARBA" id="ARBA00008045"/>
    </source>
</evidence>
<keyword evidence="7" id="KW-1185">Reference proteome</keyword>
<evidence type="ECO:0000313" key="7">
    <source>
        <dbReference type="Proteomes" id="UP000274756"/>
    </source>
</evidence>
<comment type="subunit">
    <text evidence="2">Heterohexamer of two PFD-alpha type and four PFD-beta type subunits.</text>
</comment>
<dbReference type="AlphaFoldDB" id="A0A0N4ULB9"/>
<dbReference type="GO" id="GO:0044183">
    <property type="term" value="F:protein folding chaperone"/>
    <property type="evidence" value="ECO:0007669"/>
    <property type="project" value="TreeGrafter"/>
</dbReference>
<reference evidence="5 7" key="2">
    <citation type="submission" date="2018-11" db="EMBL/GenBank/DDBJ databases">
        <authorList>
            <consortium name="Pathogen Informatics"/>
        </authorList>
    </citation>
    <scope>NUCLEOTIDE SEQUENCE [LARGE SCALE GENOMIC DNA]</scope>
</reference>
<reference evidence="8" key="1">
    <citation type="submission" date="2017-02" db="UniProtKB">
        <authorList>
            <consortium name="WormBaseParasite"/>
        </authorList>
    </citation>
    <scope>IDENTIFICATION</scope>
</reference>
<dbReference type="PANTHER" id="PTHR20903">
    <property type="entry name" value="PREFOLDIN SUBUNIT 1-RELATED"/>
    <property type="match status" value="1"/>
</dbReference>
<dbReference type="Proteomes" id="UP000038040">
    <property type="component" value="Unplaced"/>
</dbReference>
<evidence type="ECO:0000313" key="5">
    <source>
        <dbReference type="EMBL" id="VDN60461.1"/>
    </source>
</evidence>
<protein>
    <submittedName>
        <fullName evidence="8">Prefoldin subunit 1</fullName>
    </submittedName>
</protein>
<dbReference type="GO" id="GO:0005737">
    <property type="term" value="C:cytoplasm"/>
    <property type="evidence" value="ECO:0007669"/>
    <property type="project" value="TreeGrafter"/>
</dbReference>
<comment type="similarity">
    <text evidence="1">Belongs to the prefoldin subunit beta family.</text>
</comment>
<dbReference type="STRING" id="318479.A0A0N4ULB9"/>
<evidence type="ECO:0000313" key="6">
    <source>
        <dbReference type="Proteomes" id="UP000038040"/>
    </source>
</evidence>